<feature type="region of interest" description="Disordered" evidence="8">
    <location>
        <begin position="1"/>
        <end position="24"/>
    </location>
</feature>
<evidence type="ECO:0000256" key="3">
    <source>
        <dbReference type="ARBA" id="ARBA00022475"/>
    </source>
</evidence>
<dbReference type="EMBL" id="PVTY01000004">
    <property type="protein sequence ID" value="PRZ17735.1"/>
    <property type="molecule type" value="Genomic_DNA"/>
</dbReference>
<keyword evidence="5 7" id="KW-1133">Transmembrane helix</keyword>
<dbReference type="GO" id="GO:0055085">
    <property type="term" value="P:transmembrane transport"/>
    <property type="evidence" value="ECO:0007669"/>
    <property type="project" value="InterPro"/>
</dbReference>
<evidence type="ECO:0000256" key="1">
    <source>
        <dbReference type="ARBA" id="ARBA00004651"/>
    </source>
</evidence>
<gene>
    <name evidence="10" type="ORF">BCL67_10484</name>
</gene>
<proteinExistence type="inferred from homology"/>
<feature type="transmembrane region" description="Helical" evidence="7">
    <location>
        <begin position="144"/>
        <end position="167"/>
    </location>
</feature>
<dbReference type="Gene3D" id="1.10.3720.10">
    <property type="entry name" value="MetI-like"/>
    <property type="match status" value="1"/>
</dbReference>
<keyword evidence="6 7" id="KW-0472">Membrane</keyword>
<feature type="transmembrane region" description="Helical" evidence="7">
    <location>
        <begin position="47"/>
        <end position="69"/>
    </location>
</feature>
<evidence type="ECO:0000256" key="7">
    <source>
        <dbReference type="RuleBase" id="RU363032"/>
    </source>
</evidence>
<dbReference type="PANTHER" id="PTHR43744:SF12">
    <property type="entry name" value="ABC TRANSPORTER PERMEASE PROTEIN MG189-RELATED"/>
    <property type="match status" value="1"/>
</dbReference>
<evidence type="ECO:0000313" key="10">
    <source>
        <dbReference type="EMBL" id="PRZ17735.1"/>
    </source>
</evidence>
<reference evidence="10 11" key="1">
    <citation type="submission" date="2018-03" db="EMBL/GenBank/DDBJ databases">
        <title>Comparative analysis of microorganisms from saline springs in Andes Mountain Range, Colombia.</title>
        <authorList>
            <person name="Rubin E."/>
        </authorList>
    </citation>
    <scope>NUCLEOTIDE SEQUENCE [LARGE SCALE GENOMIC DNA]</scope>
    <source>
        <strain evidence="10 11">CG 35</strain>
    </source>
</reference>
<dbReference type="PROSITE" id="PS50928">
    <property type="entry name" value="ABC_TM1"/>
    <property type="match status" value="1"/>
</dbReference>
<evidence type="ECO:0000256" key="4">
    <source>
        <dbReference type="ARBA" id="ARBA00022692"/>
    </source>
</evidence>
<evidence type="ECO:0000313" key="11">
    <source>
        <dbReference type="Proteomes" id="UP000238217"/>
    </source>
</evidence>
<evidence type="ECO:0000256" key="5">
    <source>
        <dbReference type="ARBA" id="ARBA00022989"/>
    </source>
</evidence>
<dbReference type="InterPro" id="IPR035906">
    <property type="entry name" value="MetI-like_sf"/>
</dbReference>
<dbReference type="Proteomes" id="UP000238217">
    <property type="component" value="Unassembled WGS sequence"/>
</dbReference>
<sequence>MMTHTASTQSATPDAGKALTPEVPGFEHRDVKQNKVRRTGAPGEKPNLLGGLGGWLWLAVIILPIYYILITSFRTSEDLRSSNQLLPTTNPTLAPFIKVIQNDFFHYFTNSLIVTLSTVAVVLAVSVMAAYYIARSTTLGGRRLFQVILLGIAIPVQATIIPVYYLIQQLGLYDTLWALILPQIAFAIPLSVLIIVNFVRDIPMELFESMKVDGAGEWKILTALVLPMAKPALMTVGIYQALQVWNGFLFPLVLTQSSDVRVLPLSLWEYSGQFGIDVPATLAAVVLSALPLLVVYMLARRHIVAGLTAGFGK</sequence>
<dbReference type="PANTHER" id="PTHR43744">
    <property type="entry name" value="ABC TRANSPORTER PERMEASE PROTEIN MG189-RELATED-RELATED"/>
    <property type="match status" value="1"/>
</dbReference>
<feature type="transmembrane region" description="Helical" evidence="7">
    <location>
        <begin position="278"/>
        <end position="299"/>
    </location>
</feature>
<keyword evidence="2 7" id="KW-0813">Transport</keyword>
<feature type="domain" description="ABC transmembrane type-1" evidence="9">
    <location>
        <begin position="108"/>
        <end position="299"/>
    </location>
</feature>
<dbReference type="SUPFAM" id="SSF161098">
    <property type="entry name" value="MetI-like"/>
    <property type="match status" value="1"/>
</dbReference>
<organism evidence="10 11">
    <name type="scientific">Nesterenkonia sandarakina</name>
    <dbReference type="NCBI Taxonomy" id="272918"/>
    <lineage>
        <taxon>Bacteria</taxon>
        <taxon>Bacillati</taxon>
        <taxon>Actinomycetota</taxon>
        <taxon>Actinomycetes</taxon>
        <taxon>Micrococcales</taxon>
        <taxon>Micrococcaceae</taxon>
        <taxon>Nesterenkonia</taxon>
    </lineage>
</organism>
<feature type="compositionally biased region" description="Polar residues" evidence="8">
    <location>
        <begin position="1"/>
        <end position="12"/>
    </location>
</feature>
<accession>A0A2T0YQR4</accession>
<name>A0A2T0YQR4_9MICC</name>
<dbReference type="Pfam" id="PF00528">
    <property type="entry name" value="BPD_transp_1"/>
    <property type="match status" value="1"/>
</dbReference>
<dbReference type="CDD" id="cd06261">
    <property type="entry name" value="TM_PBP2"/>
    <property type="match status" value="1"/>
</dbReference>
<evidence type="ECO:0000256" key="6">
    <source>
        <dbReference type="ARBA" id="ARBA00023136"/>
    </source>
</evidence>
<dbReference type="GO" id="GO:0005886">
    <property type="term" value="C:plasma membrane"/>
    <property type="evidence" value="ECO:0007669"/>
    <property type="project" value="UniProtKB-SubCell"/>
</dbReference>
<keyword evidence="3" id="KW-1003">Cell membrane</keyword>
<keyword evidence="11" id="KW-1185">Reference proteome</keyword>
<feature type="transmembrane region" description="Helical" evidence="7">
    <location>
        <begin position="112"/>
        <end position="132"/>
    </location>
</feature>
<feature type="transmembrane region" description="Helical" evidence="7">
    <location>
        <begin position="220"/>
        <end position="242"/>
    </location>
</feature>
<comment type="caution">
    <text evidence="10">The sequence shown here is derived from an EMBL/GenBank/DDBJ whole genome shotgun (WGS) entry which is preliminary data.</text>
</comment>
<evidence type="ECO:0000259" key="9">
    <source>
        <dbReference type="PROSITE" id="PS50928"/>
    </source>
</evidence>
<dbReference type="InterPro" id="IPR000515">
    <property type="entry name" value="MetI-like"/>
</dbReference>
<dbReference type="RefSeq" id="WP_258174749.1">
    <property type="nucleotide sequence ID" value="NZ_PVTY01000004.1"/>
</dbReference>
<comment type="subcellular location">
    <subcellularLocation>
        <location evidence="1 7">Cell membrane</location>
        <topology evidence="1 7">Multi-pass membrane protein</topology>
    </subcellularLocation>
</comment>
<feature type="transmembrane region" description="Helical" evidence="7">
    <location>
        <begin position="179"/>
        <end position="199"/>
    </location>
</feature>
<dbReference type="AlphaFoldDB" id="A0A2T0YQR4"/>
<evidence type="ECO:0000256" key="8">
    <source>
        <dbReference type="SAM" id="MobiDB-lite"/>
    </source>
</evidence>
<evidence type="ECO:0000256" key="2">
    <source>
        <dbReference type="ARBA" id="ARBA00022448"/>
    </source>
</evidence>
<keyword evidence="4 7" id="KW-0812">Transmembrane</keyword>
<comment type="similarity">
    <text evidence="7">Belongs to the binding-protein-dependent transport system permease family.</text>
</comment>
<protein>
    <submittedName>
        <fullName evidence="10">Carbohydrate ABC transporter membrane protein 2 (CUT1 family)</fullName>
    </submittedName>
</protein>